<protein>
    <submittedName>
        <fullName evidence="1">Uncharacterized protein</fullName>
    </submittedName>
</protein>
<evidence type="ECO:0000313" key="2">
    <source>
        <dbReference type="Proteomes" id="UP000270411"/>
    </source>
</evidence>
<reference evidence="2" key="1">
    <citation type="submission" date="2018-11" db="EMBL/GenBank/DDBJ databases">
        <title>FDA dAtabase for Regulatory Grade micrObial Sequences (FDA-ARGOS): Supporting development and validation of Infectious Disease Dx tests.</title>
        <authorList>
            <person name="Goldberg B."/>
            <person name="Campos J."/>
            <person name="Tallon L."/>
            <person name="Sadzewicz L."/>
            <person name="Zhao X."/>
            <person name="Vavikolanu K."/>
            <person name="Mehta A."/>
            <person name="Aluvathingal J."/>
            <person name="Nadendla S."/>
            <person name="Geyer C."/>
            <person name="Nandy P."/>
            <person name="Yan Y."/>
            <person name="Sichtig H."/>
        </authorList>
    </citation>
    <scope>NUCLEOTIDE SEQUENCE [LARGE SCALE GENOMIC DNA]</scope>
    <source>
        <strain evidence="2">FDAARGOS_614</strain>
        <plasmid evidence="2">unnamed1</plasmid>
    </source>
</reference>
<geneLocation type="plasmid" evidence="1">
    <name>unnamed1</name>
</geneLocation>
<gene>
    <name evidence="1" type="ORF">EHF44_00985</name>
</gene>
<dbReference type="EMBL" id="CP033968">
    <property type="protein sequence ID" value="AZG12216.1"/>
    <property type="molecule type" value="Genomic_DNA"/>
</dbReference>
<keyword evidence="1" id="KW-0614">Plasmid</keyword>
<organism evidence="1 2">
    <name type="scientific">Cupriavidus pauculus</name>
    <dbReference type="NCBI Taxonomy" id="82633"/>
    <lineage>
        <taxon>Bacteria</taxon>
        <taxon>Pseudomonadati</taxon>
        <taxon>Pseudomonadota</taxon>
        <taxon>Betaproteobacteria</taxon>
        <taxon>Burkholderiales</taxon>
        <taxon>Burkholderiaceae</taxon>
        <taxon>Cupriavidus</taxon>
    </lineage>
</organism>
<name>A0A3G8GVE7_9BURK</name>
<dbReference type="OrthoDB" id="266279at2"/>
<dbReference type="Proteomes" id="UP000270411">
    <property type="component" value="Plasmid unnamed1"/>
</dbReference>
<sequence>MVKQHLGNALSAVQAPQSTGSDGFFTVTLTWDGAGDVDLHSIEPTGRHVFYAAKKGLSGELDVDNIVGFGPEHYTATCDATKLALGTYSIGLNNFSGATGRTATVQIASYDEGVLLTRSVGVGMARGTSGDNSPIPVATVQVKQEGTGRLHVTAQ</sequence>
<dbReference type="AlphaFoldDB" id="A0A3G8GVE7"/>
<evidence type="ECO:0000313" key="1">
    <source>
        <dbReference type="EMBL" id="AZG12216.1"/>
    </source>
</evidence>
<dbReference type="KEGG" id="cpau:EHF44_00985"/>
<accession>A0A3G8GVE7</accession>
<proteinExistence type="predicted"/>